<sequence>MLSGQWNLKGPRRGDGGRCRNLQKGPLTTEIHPTDHQTPTPSRVRTRPYKLPAGIPPPQSSSAFDQPSHRIAYSFPAAPLLSSTADNQKLKIVATNSPFQSSRFHPNSTLPSHDHRWSGRLLQITITTSHHLSKPLLLSPSFKMGGDIRDFYKQERTCCLSIQLFTAGMMIILYFNTFLALFCACTSFFGPKILALVQPAAISYLFGVLYLVVAGLHVFGIICVERNHVSRFRVFKNVTVYTTGAIVILALVFIIRSAASHSTSVAQCMEVYHFPVDATYKRKSPKDKSPSSSAVNAAMTVCDLFSWVQVVVMSLVWLVLASTQLYFGAKHRVFFELKHQDHLEDTAHT</sequence>
<reference evidence="3 4" key="1">
    <citation type="submission" date="2017-11" db="EMBL/GenBank/DDBJ databases">
        <title>De novo assembly and phasing of dikaryotic genomes from two isolates of Puccinia coronata f. sp. avenae, the causal agent of oat crown rust.</title>
        <authorList>
            <person name="Miller M.E."/>
            <person name="Zhang Y."/>
            <person name="Omidvar V."/>
            <person name="Sperschneider J."/>
            <person name="Schwessinger B."/>
            <person name="Raley C."/>
            <person name="Palmer J.M."/>
            <person name="Garnica D."/>
            <person name="Upadhyaya N."/>
            <person name="Rathjen J."/>
            <person name="Taylor J.M."/>
            <person name="Park R.F."/>
            <person name="Dodds P.N."/>
            <person name="Hirsch C.D."/>
            <person name="Kianian S.F."/>
            <person name="Figueroa M."/>
        </authorList>
    </citation>
    <scope>NUCLEOTIDE SEQUENCE [LARGE SCALE GENOMIC DNA]</scope>
    <source>
        <strain evidence="3">12SD80</strain>
    </source>
</reference>
<comment type="caution">
    <text evidence="3">The sequence shown here is derived from an EMBL/GenBank/DDBJ whole genome shotgun (WGS) entry which is preliminary data.</text>
</comment>
<dbReference type="Proteomes" id="UP000235392">
    <property type="component" value="Unassembled WGS sequence"/>
</dbReference>
<organism evidence="3 4">
    <name type="scientific">Puccinia coronata f. sp. avenae</name>
    <dbReference type="NCBI Taxonomy" id="200324"/>
    <lineage>
        <taxon>Eukaryota</taxon>
        <taxon>Fungi</taxon>
        <taxon>Dikarya</taxon>
        <taxon>Basidiomycota</taxon>
        <taxon>Pucciniomycotina</taxon>
        <taxon>Pucciniomycetes</taxon>
        <taxon>Pucciniales</taxon>
        <taxon>Pucciniaceae</taxon>
        <taxon>Puccinia</taxon>
    </lineage>
</organism>
<dbReference type="AlphaFoldDB" id="A0A2N5T9E7"/>
<evidence type="ECO:0000256" key="2">
    <source>
        <dbReference type="SAM" id="Phobius"/>
    </source>
</evidence>
<keyword evidence="2" id="KW-1133">Transmembrane helix</keyword>
<dbReference type="EMBL" id="PGCI01000675">
    <property type="protein sequence ID" value="PLW22123.1"/>
    <property type="molecule type" value="Genomic_DNA"/>
</dbReference>
<feature type="transmembrane region" description="Helical" evidence="2">
    <location>
        <begin position="234"/>
        <end position="255"/>
    </location>
</feature>
<feature type="region of interest" description="Disordered" evidence="1">
    <location>
        <begin position="1"/>
        <end position="49"/>
    </location>
</feature>
<feature type="transmembrane region" description="Helical" evidence="2">
    <location>
        <begin position="304"/>
        <end position="327"/>
    </location>
</feature>
<feature type="transmembrane region" description="Helical" evidence="2">
    <location>
        <begin position="164"/>
        <end position="189"/>
    </location>
</feature>
<evidence type="ECO:0000256" key="1">
    <source>
        <dbReference type="SAM" id="MobiDB-lite"/>
    </source>
</evidence>
<feature type="transmembrane region" description="Helical" evidence="2">
    <location>
        <begin position="201"/>
        <end position="222"/>
    </location>
</feature>
<gene>
    <name evidence="3" type="ORF">PCASD_15117</name>
</gene>
<name>A0A2N5T9E7_9BASI</name>
<evidence type="ECO:0000313" key="3">
    <source>
        <dbReference type="EMBL" id="PLW22123.1"/>
    </source>
</evidence>
<keyword evidence="2" id="KW-0472">Membrane</keyword>
<evidence type="ECO:0000313" key="4">
    <source>
        <dbReference type="Proteomes" id="UP000235392"/>
    </source>
</evidence>
<keyword evidence="2" id="KW-0812">Transmembrane</keyword>
<protein>
    <submittedName>
        <fullName evidence="3">Uncharacterized protein</fullName>
    </submittedName>
</protein>
<proteinExistence type="predicted"/>
<accession>A0A2N5T9E7</accession>